<dbReference type="NCBIfam" id="TIGR00688">
    <property type="entry name" value="rarD"/>
    <property type="match status" value="1"/>
</dbReference>
<feature type="transmembrane region" description="Helical" evidence="9">
    <location>
        <begin position="74"/>
        <end position="93"/>
    </location>
</feature>
<evidence type="ECO:0000256" key="3">
    <source>
        <dbReference type="ARBA" id="ARBA00022448"/>
    </source>
</evidence>
<keyword evidence="5 9" id="KW-0812">Transmembrane</keyword>
<feature type="transmembrane region" description="Helical" evidence="9">
    <location>
        <begin position="160"/>
        <end position="177"/>
    </location>
</feature>
<comment type="subcellular location">
    <subcellularLocation>
        <location evidence="1">Cell membrane</location>
        <topology evidence="1">Multi-pass membrane protein</topology>
    </subcellularLocation>
</comment>
<feature type="transmembrane region" description="Helical" evidence="9">
    <location>
        <begin position="136"/>
        <end position="153"/>
    </location>
</feature>
<dbReference type="SUPFAM" id="SSF103481">
    <property type="entry name" value="Multidrug resistance efflux transporter EmrE"/>
    <property type="match status" value="2"/>
</dbReference>
<feature type="transmembrane region" description="Helical" evidence="9">
    <location>
        <begin position="42"/>
        <end position="62"/>
    </location>
</feature>
<keyword evidence="3" id="KW-0813">Transport</keyword>
<dbReference type="InterPro" id="IPR000620">
    <property type="entry name" value="EamA_dom"/>
</dbReference>
<evidence type="ECO:0000256" key="2">
    <source>
        <dbReference type="ARBA" id="ARBA00007362"/>
    </source>
</evidence>
<reference evidence="11 12" key="1">
    <citation type="submission" date="2018-05" db="EMBL/GenBank/DDBJ databases">
        <title>Streptomyces venezuelae.</title>
        <authorList>
            <person name="Kim W."/>
            <person name="Lee N."/>
            <person name="Cho B.-K."/>
        </authorList>
    </citation>
    <scope>NUCLEOTIDE SEQUENCE [LARGE SCALE GENOMIC DNA]</scope>
    <source>
        <strain evidence="11 12">ATCC 14584</strain>
    </source>
</reference>
<keyword evidence="6 9" id="KW-1133">Transmembrane helix</keyword>
<dbReference type="Pfam" id="PF00892">
    <property type="entry name" value="EamA"/>
    <property type="match status" value="1"/>
</dbReference>
<dbReference type="InterPro" id="IPR037185">
    <property type="entry name" value="EmrE-like"/>
</dbReference>
<dbReference type="PANTHER" id="PTHR22911">
    <property type="entry name" value="ACYL-MALONYL CONDENSING ENZYME-RELATED"/>
    <property type="match status" value="1"/>
</dbReference>
<evidence type="ECO:0000256" key="5">
    <source>
        <dbReference type="ARBA" id="ARBA00022692"/>
    </source>
</evidence>
<keyword evidence="4" id="KW-1003">Cell membrane</keyword>
<dbReference type="InterPro" id="IPR004626">
    <property type="entry name" value="RarD"/>
</dbReference>
<evidence type="ECO:0000313" key="11">
    <source>
        <dbReference type="EMBL" id="QES34741.1"/>
    </source>
</evidence>
<dbReference type="EMBL" id="CP029192">
    <property type="protein sequence ID" value="QES34741.1"/>
    <property type="molecule type" value="Genomic_DNA"/>
</dbReference>
<evidence type="ECO:0000256" key="9">
    <source>
        <dbReference type="SAM" id="Phobius"/>
    </source>
</evidence>
<dbReference type="PANTHER" id="PTHR22911:SF137">
    <property type="entry name" value="SOLUTE CARRIER FAMILY 35 MEMBER G2-RELATED"/>
    <property type="match status" value="1"/>
</dbReference>
<feature type="transmembrane region" description="Helical" evidence="9">
    <location>
        <begin position="242"/>
        <end position="267"/>
    </location>
</feature>
<organism evidence="11 12">
    <name type="scientific">Streptomyces venezuelae</name>
    <dbReference type="NCBI Taxonomy" id="54571"/>
    <lineage>
        <taxon>Bacteria</taxon>
        <taxon>Bacillati</taxon>
        <taxon>Actinomycetota</taxon>
        <taxon>Actinomycetes</taxon>
        <taxon>Kitasatosporales</taxon>
        <taxon>Streptomycetaceae</taxon>
        <taxon>Streptomyces</taxon>
    </lineage>
</organism>
<evidence type="ECO:0000256" key="6">
    <source>
        <dbReference type="ARBA" id="ARBA00022989"/>
    </source>
</evidence>
<feature type="transmembrane region" description="Helical" evidence="9">
    <location>
        <begin position="302"/>
        <end position="320"/>
    </location>
</feature>
<feature type="transmembrane region" description="Helical" evidence="9">
    <location>
        <begin position="105"/>
        <end position="124"/>
    </location>
</feature>
<proteinExistence type="inferred from homology"/>
<feature type="transmembrane region" description="Helical" evidence="9">
    <location>
        <begin position="183"/>
        <end position="199"/>
    </location>
</feature>
<keyword evidence="7 9" id="KW-0472">Membrane</keyword>
<feature type="transmembrane region" description="Helical" evidence="9">
    <location>
        <begin position="279"/>
        <end position="296"/>
    </location>
</feature>
<dbReference type="OrthoDB" id="369870at2"/>
<accession>A0A5P2C0C8</accession>
<feature type="region of interest" description="Disordered" evidence="8">
    <location>
        <begin position="1"/>
        <end position="33"/>
    </location>
</feature>
<protein>
    <submittedName>
        <fullName evidence="11">EamA family transporter RarD</fullName>
    </submittedName>
</protein>
<evidence type="ECO:0000256" key="7">
    <source>
        <dbReference type="ARBA" id="ARBA00023136"/>
    </source>
</evidence>
<feature type="region of interest" description="Disordered" evidence="8">
    <location>
        <begin position="342"/>
        <end position="378"/>
    </location>
</feature>
<evidence type="ECO:0000256" key="4">
    <source>
        <dbReference type="ARBA" id="ARBA00022475"/>
    </source>
</evidence>
<comment type="similarity">
    <text evidence="2">Belongs to the EamA transporter family.</text>
</comment>
<evidence type="ECO:0000256" key="8">
    <source>
        <dbReference type="SAM" id="MobiDB-lite"/>
    </source>
</evidence>
<evidence type="ECO:0000256" key="1">
    <source>
        <dbReference type="ARBA" id="ARBA00004651"/>
    </source>
</evidence>
<feature type="transmembrane region" description="Helical" evidence="9">
    <location>
        <begin position="211"/>
        <end position="230"/>
    </location>
</feature>
<sequence>MTGGGSRRYLQCGSSGTAAHRGGAVDSGAAGTPEKSEQRVGLLNGFAAYGMWGLVPLFWPLLKPAGAVEILAHRMAWSLVVVGIALLFIRRWDWARELLRQPRRLGLVTIAAAVITVNWGVYIWSVNSGHVVEASLGYFINPLVTIAMGVLLLGERLRPVQWAAVGVGFAAVLVLAFGYGRPPWISLTLAFTFATYGLVKKKVNLGGLESLAAETAVQFLPAVGYLAWLATQGDIVFGTQGAGHAALLAATGVVTAAPLVCFGAAAIRVPLSTLGLLQYLAPVFQFLLGILYFHEAMPPERWAGFALVWLALSLLTWDALRTARRNASRLTAARVAAAVAAAEAAGPAERLDQERRGERDERGKPNEQGKPDEREAAV</sequence>
<evidence type="ECO:0000259" key="10">
    <source>
        <dbReference type="Pfam" id="PF00892"/>
    </source>
</evidence>
<feature type="compositionally biased region" description="Basic and acidic residues" evidence="8">
    <location>
        <begin position="349"/>
        <end position="378"/>
    </location>
</feature>
<dbReference type="AlphaFoldDB" id="A0A5P2C0C8"/>
<evidence type="ECO:0000313" key="12">
    <source>
        <dbReference type="Proteomes" id="UP000322927"/>
    </source>
</evidence>
<name>A0A5P2C0C8_STRVZ</name>
<gene>
    <name evidence="11" type="primary">rarD</name>
    <name evidence="11" type="ORF">DEJ48_16190</name>
</gene>
<dbReference type="Proteomes" id="UP000322927">
    <property type="component" value="Chromosome"/>
</dbReference>
<feature type="domain" description="EamA" evidence="10">
    <location>
        <begin position="41"/>
        <end position="176"/>
    </location>
</feature>
<dbReference type="GO" id="GO:0005886">
    <property type="term" value="C:plasma membrane"/>
    <property type="evidence" value="ECO:0007669"/>
    <property type="project" value="UniProtKB-SubCell"/>
</dbReference>